<dbReference type="KEGG" id="gms:SOIL9_52360"/>
<feature type="transmembrane region" description="Helical" evidence="1">
    <location>
        <begin position="28"/>
        <end position="48"/>
    </location>
</feature>
<dbReference type="InterPro" id="IPR011467">
    <property type="entry name" value="DUF1573"/>
</dbReference>
<dbReference type="AlphaFoldDB" id="A0A6P2CTK2"/>
<keyword evidence="1" id="KW-0472">Membrane</keyword>
<proteinExistence type="predicted"/>
<dbReference type="RefSeq" id="WP_162667332.1">
    <property type="nucleotide sequence ID" value="NZ_LR593886.1"/>
</dbReference>
<dbReference type="Proteomes" id="UP000464178">
    <property type="component" value="Chromosome"/>
</dbReference>
<evidence type="ECO:0008006" key="4">
    <source>
        <dbReference type="Google" id="ProtNLM"/>
    </source>
</evidence>
<dbReference type="Gene3D" id="2.60.40.10">
    <property type="entry name" value="Immunoglobulins"/>
    <property type="match status" value="1"/>
</dbReference>
<evidence type="ECO:0000256" key="1">
    <source>
        <dbReference type="SAM" id="Phobius"/>
    </source>
</evidence>
<dbReference type="EMBL" id="LR593886">
    <property type="protein sequence ID" value="VTR92478.1"/>
    <property type="molecule type" value="Genomic_DNA"/>
</dbReference>
<organism evidence="2 3">
    <name type="scientific">Gemmata massiliana</name>
    <dbReference type="NCBI Taxonomy" id="1210884"/>
    <lineage>
        <taxon>Bacteria</taxon>
        <taxon>Pseudomonadati</taxon>
        <taxon>Planctomycetota</taxon>
        <taxon>Planctomycetia</taxon>
        <taxon>Gemmatales</taxon>
        <taxon>Gemmataceae</taxon>
        <taxon>Gemmata</taxon>
    </lineage>
</organism>
<evidence type="ECO:0000313" key="2">
    <source>
        <dbReference type="EMBL" id="VTR92478.1"/>
    </source>
</evidence>
<reference evidence="2 3" key="1">
    <citation type="submission" date="2019-05" db="EMBL/GenBank/DDBJ databases">
        <authorList>
            <consortium name="Science for Life Laboratories"/>
        </authorList>
    </citation>
    <scope>NUCLEOTIDE SEQUENCE [LARGE SCALE GENOMIC DNA]</scope>
    <source>
        <strain evidence="2">Soil9</strain>
    </source>
</reference>
<accession>A0A6P2CTK2</accession>
<keyword evidence="1" id="KW-0812">Transmembrane</keyword>
<dbReference type="PANTHER" id="PTHR37833:SF1">
    <property type="entry name" value="SIGNAL PEPTIDE PROTEIN"/>
    <property type="match status" value="1"/>
</dbReference>
<keyword evidence="3" id="KW-1185">Reference proteome</keyword>
<keyword evidence="1" id="KW-1133">Transmembrane helix</keyword>
<sequence>MARAIEQIDNACPLSVAPGVRRKRFVDIAIWIAFFSCLATSGVAGYYATKSPAPAPGLIPQNEVFSAGEVEQGEMITATFSLKNTYPTPIDAISTTVGCSCQEASVSKTHLEPGESATINVLWRVGSRRGPAKESIMVKYTLANNDGASLAKSLALKIEADVIPDIKLDITHCEFVRGRPETVRVHLSPGRMNEFKIGRVYSNSQLIAASYDLESNVVEVRYVPNDNFGIGPAVHVEIETDSKREPFIRVPVSVVRAP</sequence>
<evidence type="ECO:0000313" key="3">
    <source>
        <dbReference type="Proteomes" id="UP000464178"/>
    </source>
</evidence>
<dbReference type="Pfam" id="PF07610">
    <property type="entry name" value="DUF1573"/>
    <property type="match status" value="1"/>
</dbReference>
<dbReference type="PANTHER" id="PTHR37833">
    <property type="entry name" value="LIPOPROTEIN-RELATED"/>
    <property type="match status" value="1"/>
</dbReference>
<dbReference type="InterPro" id="IPR013783">
    <property type="entry name" value="Ig-like_fold"/>
</dbReference>
<gene>
    <name evidence="2" type="ORF">SOIL9_52360</name>
</gene>
<name>A0A6P2CTK2_9BACT</name>
<protein>
    <recommendedName>
        <fullName evidence="4">DUF1573 domain-containing protein</fullName>
    </recommendedName>
</protein>